<evidence type="ECO:0000313" key="3">
    <source>
        <dbReference type="Proteomes" id="UP000076715"/>
    </source>
</evidence>
<organism evidence="2 3">
    <name type="scientific">Aquimarina aggregata</name>
    <dbReference type="NCBI Taxonomy" id="1642818"/>
    <lineage>
        <taxon>Bacteria</taxon>
        <taxon>Pseudomonadati</taxon>
        <taxon>Bacteroidota</taxon>
        <taxon>Flavobacteriia</taxon>
        <taxon>Flavobacteriales</taxon>
        <taxon>Flavobacteriaceae</taxon>
        <taxon>Aquimarina</taxon>
    </lineage>
</organism>
<feature type="signal peptide" evidence="1">
    <location>
        <begin position="1"/>
        <end position="20"/>
    </location>
</feature>
<dbReference type="STRING" id="1642818.AWE51_04065"/>
<dbReference type="RefSeq" id="WP_066310710.1">
    <property type="nucleotide sequence ID" value="NZ_LQRT01000002.1"/>
</dbReference>
<accession>A0A163CPL3</accession>
<name>A0A163CPL3_9FLAO</name>
<dbReference type="AlphaFoldDB" id="A0A163CPL3"/>
<evidence type="ECO:0000313" key="2">
    <source>
        <dbReference type="EMBL" id="KZS42630.1"/>
    </source>
</evidence>
<protein>
    <submittedName>
        <fullName evidence="2">Uncharacterized protein</fullName>
    </submittedName>
</protein>
<comment type="caution">
    <text evidence="2">The sequence shown here is derived from an EMBL/GenBank/DDBJ whole genome shotgun (WGS) entry which is preliminary data.</text>
</comment>
<sequence length="218" mass="25936">MKKMVLFFAVIFLTGITAQATDHKHSDHHDRVTKRYQHAQPIIFIQGGIKFFVYPEGGIDYKILRSRTSPYRNWSSHGAINTPGGYYGYSRSNNRFVQYDYYGRLKKVGSNYISYDRYDRVRRIGSVNIRYNRRGLLYQVGGLHIYYNSYNAIKHVEGNVHYDGCGYCGINGCTITHAPYYNQNWKPRSFEKPYRDHYYKDRKRKKRYHHNDDHDDND</sequence>
<feature type="chain" id="PRO_5007842074" evidence="1">
    <location>
        <begin position="21"/>
        <end position="218"/>
    </location>
</feature>
<reference evidence="2 3" key="1">
    <citation type="submission" date="2016-01" db="EMBL/GenBank/DDBJ databases">
        <title>The draft genome sequence of Aquimarina sp. RZW4-3-2.</title>
        <authorList>
            <person name="Wang Y."/>
        </authorList>
    </citation>
    <scope>NUCLEOTIDE SEQUENCE [LARGE SCALE GENOMIC DNA]</scope>
    <source>
        <strain evidence="2 3">RZW4-3-2</strain>
    </source>
</reference>
<proteinExistence type="predicted"/>
<gene>
    <name evidence="2" type="ORF">AWE51_04065</name>
</gene>
<dbReference type="OrthoDB" id="750023at2"/>
<dbReference type="Proteomes" id="UP000076715">
    <property type="component" value="Unassembled WGS sequence"/>
</dbReference>
<keyword evidence="3" id="KW-1185">Reference proteome</keyword>
<keyword evidence="1" id="KW-0732">Signal</keyword>
<dbReference type="EMBL" id="LQRT01000002">
    <property type="protein sequence ID" value="KZS42630.1"/>
    <property type="molecule type" value="Genomic_DNA"/>
</dbReference>
<evidence type="ECO:0000256" key="1">
    <source>
        <dbReference type="SAM" id="SignalP"/>
    </source>
</evidence>